<dbReference type="PRINTS" id="PR00111">
    <property type="entry name" value="ABHYDROLASE"/>
</dbReference>
<dbReference type="PANTHER" id="PTHR43798">
    <property type="entry name" value="MONOACYLGLYCEROL LIPASE"/>
    <property type="match status" value="1"/>
</dbReference>
<dbReference type="InterPro" id="IPR029058">
    <property type="entry name" value="AB_hydrolase_fold"/>
</dbReference>
<comment type="caution">
    <text evidence="2">The sequence shown here is derived from an EMBL/GenBank/DDBJ whole genome shotgun (WGS) entry which is preliminary data.</text>
</comment>
<dbReference type="Pfam" id="PF00561">
    <property type="entry name" value="Abhydrolase_1"/>
    <property type="match status" value="1"/>
</dbReference>
<protein>
    <submittedName>
        <fullName evidence="2">Alpha/beta hydrolase</fullName>
    </submittedName>
</protein>
<dbReference type="InterPro" id="IPR050266">
    <property type="entry name" value="AB_hydrolase_sf"/>
</dbReference>
<dbReference type="Proteomes" id="UP000639775">
    <property type="component" value="Unassembled WGS sequence"/>
</dbReference>
<evidence type="ECO:0000313" key="2">
    <source>
        <dbReference type="EMBL" id="NHQ73837.1"/>
    </source>
</evidence>
<dbReference type="GO" id="GO:0047372">
    <property type="term" value="F:monoacylglycerol lipase activity"/>
    <property type="evidence" value="ECO:0007669"/>
    <property type="project" value="TreeGrafter"/>
</dbReference>
<dbReference type="AlphaFoldDB" id="A0A967B9I5"/>
<dbReference type="PANTHER" id="PTHR43798:SF33">
    <property type="entry name" value="HYDROLASE, PUTATIVE (AFU_ORTHOLOGUE AFUA_2G14860)-RELATED"/>
    <property type="match status" value="1"/>
</dbReference>
<keyword evidence="2" id="KW-0378">Hydrolase</keyword>
<dbReference type="SUPFAM" id="SSF53474">
    <property type="entry name" value="alpha/beta-Hydrolases"/>
    <property type="match status" value="1"/>
</dbReference>
<sequence length="277" mass="29993">MAYFTTTDGLKLYYEDAGTGRPVLCLTGLTRNARDFDFVAPHLAGMRLLRLDYRGRGQSDHDPEFMNYRILREARDVIELLDHLGLERVTILGTSRGGLIAMALAAEHADRLAAVVLNDIGPEVTAEGLGRIMDYVGKPPNAATLDDAAQALKSVSEAQFPGVPLTRWRAQAEAMFAEAPGGGLTLRYDPKLRDALIGQAGVGDAPDLWQLFDALETTPLAVIRGENSDLLSAETVARMADRHPGLIVATVPDRGHVPFLDEPQALGAIHTLLETSE</sequence>
<reference evidence="2" key="1">
    <citation type="submission" date="2020-03" db="EMBL/GenBank/DDBJ databases">
        <title>Roseovarius gahaiensis sp. nov., isolated from Gahai Saline Lake, China.</title>
        <authorList>
            <person name="Sun X."/>
        </authorList>
    </citation>
    <scope>NUCLEOTIDE SEQUENCE</scope>
    <source>
        <strain evidence="2">GH877</strain>
    </source>
</reference>
<dbReference type="Gene3D" id="3.40.50.1820">
    <property type="entry name" value="alpha/beta hydrolase"/>
    <property type="match status" value="1"/>
</dbReference>
<dbReference type="GO" id="GO:0016020">
    <property type="term" value="C:membrane"/>
    <property type="evidence" value="ECO:0007669"/>
    <property type="project" value="TreeGrafter"/>
</dbReference>
<dbReference type="GO" id="GO:0046464">
    <property type="term" value="P:acylglycerol catabolic process"/>
    <property type="evidence" value="ECO:0007669"/>
    <property type="project" value="TreeGrafter"/>
</dbReference>
<feature type="domain" description="AB hydrolase-1" evidence="1">
    <location>
        <begin position="22"/>
        <end position="263"/>
    </location>
</feature>
<gene>
    <name evidence="2" type="ORF">HAT86_05060</name>
</gene>
<proteinExistence type="predicted"/>
<organism evidence="2 3">
    <name type="scientific">Roseovarius gahaiensis</name>
    <dbReference type="NCBI Taxonomy" id="2716691"/>
    <lineage>
        <taxon>Bacteria</taxon>
        <taxon>Pseudomonadati</taxon>
        <taxon>Pseudomonadota</taxon>
        <taxon>Alphaproteobacteria</taxon>
        <taxon>Rhodobacterales</taxon>
        <taxon>Roseobacteraceae</taxon>
        <taxon>Roseovarius</taxon>
    </lineage>
</organism>
<dbReference type="InterPro" id="IPR000073">
    <property type="entry name" value="AB_hydrolase_1"/>
</dbReference>
<accession>A0A967B9I5</accession>
<dbReference type="EMBL" id="JAAORB010000005">
    <property type="protein sequence ID" value="NHQ73837.1"/>
    <property type="molecule type" value="Genomic_DNA"/>
</dbReference>
<name>A0A967B9I5_9RHOB</name>
<evidence type="ECO:0000313" key="3">
    <source>
        <dbReference type="Proteomes" id="UP000639775"/>
    </source>
</evidence>
<keyword evidence="3" id="KW-1185">Reference proteome</keyword>
<dbReference type="RefSeq" id="WP_167194059.1">
    <property type="nucleotide sequence ID" value="NZ_JAAORB010000005.1"/>
</dbReference>
<evidence type="ECO:0000259" key="1">
    <source>
        <dbReference type="Pfam" id="PF00561"/>
    </source>
</evidence>